<dbReference type="GO" id="GO:0051539">
    <property type="term" value="F:4 iron, 4 sulfur cluster binding"/>
    <property type="evidence" value="ECO:0007669"/>
    <property type="project" value="UniProtKB-KW"/>
</dbReference>
<feature type="domain" description="Radical SAM core" evidence="9">
    <location>
        <begin position="180"/>
        <end position="407"/>
    </location>
</feature>
<evidence type="ECO:0000256" key="1">
    <source>
        <dbReference type="ARBA" id="ARBA00001966"/>
    </source>
</evidence>
<accession>A0A2G9YQF1</accession>
<dbReference type="SMART" id="SM00729">
    <property type="entry name" value="Elp3"/>
    <property type="match status" value="1"/>
</dbReference>
<dbReference type="Proteomes" id="UP000231567">
    <property type="component" value="Unassembled WGS sequence"/>
</dbReference>
<dbReference type="PROSITE" id="PS51332">
    <property type="entry name" value="B12_BINDING"/>
    <property type="match status" value="1"/>
</dbReference>
<evidence type="ECO:0000259" key="8">
    <source>
        <dbReference type="PROSITE" id="PS51332"/>
    </source>
</evidence>
<dbReference type="SUPFAM" id="SSF52242">
    <property type="entry name" value="Cobalamin (vitamin B12)-binding domain"/>
    <property type="match status" value="1"/>
</dbReference>
<dbReference type="SUPFAM" id="SSF102114">
    <property type="entry name" value="Radical SAM enzymes"/>
    <property type="match status" value="1"/>
</dbReference>
<proteinExistence type="predicted"/>
<dbReference type="AlphaFoldDB" id="A0A2G9YQF1"/>
<dbReference type="InterPro" id="IPR036724">
    <property type="entry name" value="Cobalamin-bd_sf"/>
</dbReference>
<evidence type="ECO:0000256" key="2">
    <source>
        <dbReference type="ARBA" id="ARBA00022603"/>
    </source>
</evidence>
<evidence type="ECO:0000256" key="6">
    <source>
        <dbReference type="ARBA" id="ARBA00023004"/>
    </source>
</evidence>
<keyword evidence="4" id="KW-0949">S-adenosyl-L-methionine</keyword>
<dbReference type="InterPro" id="IPR058240">
    <property type="entry name" value="rSAM_sf"/>
</dbReference>
<dbReference type="CDD" id="cd02068">
    <property type="entry name" value="radical_SAM_B12_BD"/>
    <property type="match status" value="1"/>
</dbReference>
<dbReference type="InterPro" id="IPR006158">
    <property type="entry name" value="Cobalamin-bd"/>
</dbReference>
<feature type="domain" description="B12-binding" evidence="8">
    <location>
        <begin position="1"/>
        <end position="130"/>
    </location>
</feature>
<dbReference type="Gene3D" id="3.80.30.20">
    <property type="entry name" value="tm_1862 like domain"/>
    <property type="match status" value="1"/>
</dbReference>
<dbReference type="InterPro" id="IPR023404">
    <property type="entry name" value="rSAM_horseshoe"/>
</dbReference>
<dbReference type="GO" id="GO:0046872">
    <property type="term" value="F:metal ion binding"/>
    <property type="evidence" value="ECO:0007669"/>
    <property type="project" value="UniProtKB-KW"/>
</dbReference>
<evidence type="ECO:0000256" key="7">
    <source>
        <dbReference type="ARBA" id="ARBA00023014"/>
    </source>
</evidence>
<dbReference type="InterPro" id="IPR007197">
    <property type="entry name" value="rSAM"/>
</dbReference>
<dbReference type="GO" id="GO:0031419">
    <property type="term" value="F:cobalamin binding"/>
    <property type="evidence" value="ECO:0007669"/>
    <property type="project" value="InterPro"/>
</dbReference>
<name>A0A2G9YQF1_9BACT</name>
<dbReference type="CDD" id="cd01335">
    <property type="entry name" value="Radical_SAM"/>
    <property type="match status" value="1"/>
</dbReference>
<dbReference type="PANTHER" id="PTHR43409:SF7">
    <property type="entry name" value="BLL1977 PROTEIN"/>
    <property type="match status" value="1"/>
</dbReference>
<evidence type="ECO:0000259" key="9">
    <source>
        <dbReference type="PROSITE" id="PS51918"/>
    </source>
</evidence>
<gene>
    <name evidence="10" type="ORF">COX39_02760</name>
</gene>
<evidence type="ECO:0000256" key="3">
    <source>
        <dbReference type="ARBA" id="ARBA00022679"/>
    </source>
</evidence>
<keyword evidence="2" id="KW-0489">Methyltransferase</keyword>
<keyword evidence="3" id="KW-0808">Transferase</keyword>
<sequence>MKILLINPASKIWILAKTLPLGLAYIAAYLEKNNFAVEVIDLAVNPNQTIPRADIVGITATTPLIAQAWKIAKKIKYKNKKTLIVLGGPHPTCLSEESLEKEYIDVVVRGEGEITMLELARAVLRKKDFNTILGISYKKKNKIIHNQNRPFITNLDSLPFPAYHKFGQLNQYTNPQPLLGSRRPAINIITSRGCPYGCIFCYKGTFGRIWRARSPENVLAEWGLLVKKFGVKEIGIQDDNFNVDTSRAIKICRLIQKKKLIIPWSTPNGIRADFATEELLREMKKAGCYRIAFGVESGDQKVLDYIIGKNLKLSKVKKAFKLARKYKIKTIAFFMMGNPGETQKQMKKTIKFALQLQPDFAQFTTATPFPGTRLFALIQEKGKFKIKNWAGFSQFDQKAYFEFPGQDPELPAKMVKRAYQKFYFRPAFMAKFLADFQTWKNLPNIISATFHFLFKGR</sequence>
<evidence type="ECO:0000256" key="4">
    <source>
        <dbReference type="ARBA" id="ARBA00022691"/>
    </source>
</evidence>
<protein>
    <submittedName>
        <fullName evidence="10">Uncharacterized protein</fullName>
    </submittedName>
</protein>
<keyword evidence="7" id="KW-0411">Iron-sulfur</keyword>
<dbReference type="InterPro" id="IPR006638">
    <property type="entry name" value="Elp3/MiaA/NifB-like_rSAM"/>
</dbReference>
<comment type="cofactor">
    <cofactor evidence="1">
        <name>[4Fe-4S] cluster</name>
        <dbReference type="ChEBI" id="CHEBI:49883"/>
    </cofactor>
</comment>
<dbReference type="InterPro" id="IPR034466">
    <property type="entry name" value="Methyltransferase_Class_B"/>
</dbReference>
<evidence type="ECO:0000313" key="11">
    <source>
        <dbReference type="Proteomes" id="UP000231567"/>
    </source>
</evidence>
<dbReference type="GO" id="GO:0003824">
    <property type="term" value="F:catalytic activity"/>
    <property type="evidence" value="ECO:0007669"/>
    <property type="project" value="InterPro"/>
</dbReference>
<dbReference type="Gene3D" id="3.40.50.280">
    <property type="entry name" value="Cobalamin-binding domain"/>
    <property type="match status" value="1"/>
</dbReference>
<evidence type="ECO:0000256" key="5">
    <source>
        <dbReference type="ARBA" id="ARBA00022723"/>
    </source>
</evidence>
<dbReference type="PROSITE" id="PS51918">
    <property type="entry name" value="RADICAL_SAM"/>
    <property type="match status" value="1"/>
</dbReference>
<dbReference type="EMBL" id="PCRM01000037">
    <property type="protein sequence ID" value="PIP21489.1"/>
    <property type="molecule type" value="Genomic_DNA"/>
</dbReference>
<evidence type="ECO:0000313" key="10">
    <source>
        <dbReference type="EMBL" id="PIP21489.1"/>
    </source>
</evidence>
<dbReference type="Pfam" id="PF04055">
    <property type="entry name" value="Radical_SAM"/>
    <property type="match status" value="1"/>
</dbReference>
<organism evidence="10 11">
    <name type="scientific">Candidatus Nealsonbacteria bacterium CG23_combo_of_CG06-09_8_20_14_all_40_13</name>
    <dbReference type="NCBI Taxonomy" id="1974724"/>
    <lineage>
        <taxon>Bacteria</taxon>
        <taxon>Candidatus Nealsoniibacteriota</taxon>
    </lineage>
</organism>
<dbReference type="SFLD" id="SFLDG01082">
    <property type="entry name" value="B12-binding_domain_containing"/>
    <property type="match status" value="1"/>
</dbReference>
<dbReference type="InterPro" id="IPR051198">
    <property type="entry name" value="BchE-like"/>
</dbReference>
<reference evidence="10 11" key="1">
    <citation type="submission" date="2017-09" db="EMBL/GenBank/DDBJ databases">
        <title>Depth-based differentiation of microbial function through sediment-hosted aquifers and enrichment of novel symbionts in the deep terrestrial subsurface.</title>
        <authorList>
            <person name="Probst A.J."/>
            <person name="Ladd B."/>
            <person name="Jarett J.K."/>
            <person name="Geller-Mcgrath D.E."/>
            <person name="Sieber C.M."/>
            <person name="Emerson J.B."/>
            <person name="Anantharaman K."/>
            <person name="Thomas B.C."/>
            <person name="Malmstrom R."/>
            <person name="Stieglmeier M."/>
            <person name="Klingl A."/>
            <person name="Woyke T."/>
            <person name="Ryan C.M."/>
            <person name="Banfield J.F."/>
        </authorList>
    </citation>
    <scope>NUCLEOTIDE SEQUENCE [LARGE SCALE GENOMIC DNA]</scope>
    <source>
        <strain evidence="10">CG23_combo_of_CG06-09_8_20_14_all_40_13</strain>
    </source>
</reference>
<dbReference type="Pfam" id="PF02310">
    <property type="entry name" value="B12-binding"/>
    <property type="match status" value="1"/>
</dbReference>
<keyword evidence="6" id="KW-0408">Iron</keyword>
<dbReference type="PANTHER" id="PTHR43409">
    <property type="entry name" value="ANAEROBIC MAGNESIUM-PROTOPORPHYRIN IX MONOMETHYL ESTER CYCLASE-RELATED"/>
    <property type="match status" value="1"/>
</dbReference>
<dbReference type="SFLD" id="SFLDS00029">
    <property type="entry name" value="Radical_SAM"/>
    <property type="match status" value="1"/>
</dbReference>
<dbReference type="SFLD" id="SFLDG01123">
    <property type="entry name" value="methyltransferase_(Class_B)"/>
    <property type="match status" value="1"/>
</dbReference>
<keyword evidence="5" id="KW-0479">Metal-binding</keyword>
<comment type="caution">
    <text evidence="10">The sequence shown here is derived from an EMBL/GenBank/DDBJ whole genome shotgun (WGS) entry which is preliminary data.</text>
</comment>